<dbReference type="InterPro" id="IPR018698">
    <property type="entry name" value="VWA-like_dom"/>
</dbReference>
<evidence type="ECO:0000313" key="3">
    <source>
        <dbReference type="EMBL" id="MDL2059936.1"/>
    </source>
</evidence>
<dbReference type="Pfam" id="PF13203">
    <property type="entry name" value="DUF2201_N"/>
    <property type="match status" value="1"/>
</dbReference>
<dbReference type="Proteomes" id="UP001165481">
    <property type="component" value="Unassembled WGS sequence"/>
</dbReference>
<dbReference type="PANTHER" id="PTHR38730:SF1">
    <property type="entry name" value="SLL7028 PROTEIN"/>
    <property type="match status" value="1"/>
</dbReference>
<reference evidence="3" key="1">
    <citation type="submission" date="2023-03" db="EMBL/GenBank/DDBJ databases">
        <title>Mesosutterella sp. nov. isolated from porcine feces.</title>
        <authorList>
            <person name="Yu S."/>
        </authorList>
    </citation>
    <scope>NUCLEOTIDE SEQUENCE</scope>
    <source>
        <strain evidence="3">AGMB02718</strain>
    </source>
</reference>
<feature type="domain" description="Putative metallopeptidase" evidence="2">
    <location>
        <begin position="5"/>
        <end position="244"/>
    </location>
</feature>
<dbReference type="InterPro" id="IPR036465">
    <property type="entry name" value="vWFA_dom_sf"/>
</dbReference>
<gene>
    <name evidence="3" type="ORF">MUN46_008335</name>
</gene>
<dbReference type="InterPro" id="IPR025154">
    <property type="entry name" value="Put_metallopeptidase_dom"/>
</dbReference>
<accession>A0ABT7INH5</accession>
<organism evidence="3 4">
    <name type="scientific">Mesosutterella faecium</name>
    <dbReference type="NCBI Taxonomy" id="2925194"/>
    <lineage>
        <taxon>Bacteria</taxon>
        <taxon>Pseudomonadati</taxon>
        <taxon>Pseudomonadota</taxon>
        <taxon>Betaproteobacteria</taxon>
        <taxon>Burkholderiales</taxon>
        <taxon>Sutterellaceae</taxon>
        <taxon>Mesosutterella</taxon>
    </lineage>
</organism>
<comment type="caution">
    <text evidence="3">The sequence shown here is derived from an EMBL/GenBank/DDBJ whole genome shotgun (WGS) entry which is preliminary data.</text>
</comment>
<keyword evidence="4" id="KW-1185">Reference proteome</keyword>
<dbReference type="RefSeq" id="WP_243376389.1">
    <property type="nucleotide sequence ID" value="NZ_JAKZJU020000001.1"/>
</dbReference>
<sequence length="382" mass="41993">MEEAQRKLSLAKSRLLLCSPFFGSIVCRRPPILTGRVPTAGVDARGRLYVNPDFIESLSTGELVFLLAHETMHIALLHALREGGRSHLIWNIAADAVINARLSLLKIGTPIEGGVSLRGCAGRSAEDVYDFLLEKYAKNRGVPWTYRKTRDPLNGDVDARGASGMSEAQRREAEIESRSLVAEAAAAARMQGGASPELEALISSILGRPIPWPLALERFLSARSSQSQSWSRPNRRYRRVAYLPETSPLPSAGELVVGIDTSGSLSEKDLGIILGRLSELALQFRPTLLRVLYCDSEVRREDDFTMDDLPIVQASVPGRGGTDMRKIFEYMARRGIEPDAVVIFTDGETEFPEKTEVPTIWMISSDRTAPAGAGETVRIGRF</sequence>
<name>A0ABT7INH5_9BURK</name>
<dbReference type="SUPFAM" id="SSF53300">
    <property type="entry name" value="vWA-like"/>
    <property type="match status" value="1"/>
</dbReference>
<protein>
    <submittedName>
        <fullName evidence="3">VWA-like domain-containing protein</fullName>
    </submittedName>
</protein>
<dbReference type="EMBL" id="JAKZJU020000001">
    <property type="protein sequence ID" value="MDL2059936.1"/>
    <property type="molecule type" value="Genomic_DNA"/>
</dbReference>
<evidence type="ECO:0000259" key="2">
    <source>
        <dbReference type="Pfam" id="PF13203"/>
    </source>
</evidence>
<dbReference type="PANTHER" id="PTHR38730">
    <property type="entry name" value="SLL7028 PROTEIN"/>
    <property type="match status" value="1"/>
</dbReference>
<proteinExistence type="predicted"/>
<feature type="domain" description="VWA-like" evidence="1">
    <location>
        <begin position="255"/>
        <end position="378"/>
    </location>
</feature>
<evidence type="ECO:0000313" key="4">
    <source>
        <dbReference type="Proteomes" id="UP001165481"/>
    </source>
</evidence>
<evidence type="ECO:0000259" key="1">
    <source>
        <dbReference type="Pfam" id="PF09967"/>
    </source>
</evidence>
<dbReference type="Pfam" id="PF09967">
    <property type="entry name" value="DUF2201"/>
    <property type="match status" value="1"/>
</dbReference>